<dbReference type="GO" id="GO:0006796">
    <property type="term" value="P:phosphate-containing compound metabolic process"/>
    <property type="evidence" value="ECO:0007669"/>
    <property type="project" value="UniProtKB-ARBA"/>
</dbReference>
<dbReference type="Pfam" id="PF04227">
    <property type="entry name" value="Indigoidine_A"/>
    <property type="match status" value="1"/>
</dbReference>
<dbReference type="GO" id="GO:0016301">
    <property type="term" value="F:kinase activity"/>
    <property type="evidence" value="ECO:0007669"/>
    <property type="project" value="UniProtKB-KW"/>
</dbReference>
<organism evidence="10 11">
    <name type="scientific">Frankliniella occidentalis</name>
    <name type="common">Western flower thrips</name>
    <name type="synonym">Euthrips occidentalis</name>
    <dbReference type="NCBI Taxonomy" id="133901"/>
    <lineage>
        <taxon>Eukaryota</taxon>
        <taxon>Metazoa</taxon>
        <taxon>Ecdysozoa</taxon>
        <taxon>Arthropoda</taxon>
        <taxon>Hexapoda</taxon>
        <taxon>Insecta</taxon>
        <taxon>Pterygota</taxon>
        <taxon>Neoptera</taxon>
        <taxon>Paraneoptera</taxon>
        <taxon>Thysanoptera</taxon>
        <taxon>Terebrantia</taxon>
        <taxon>Thripoidea</taxon>
        <taxon>Thripidae</taxon>
        <taxon>Frankliniella</taxon>
    </lineage>
</organism>
<dbReference type="InterPro" id="IPR002173">
    <property type="entry name" value="Carboh/pur_kinase_PfkB_CS"/>
</dbReference>
<evidence type="ECO:0000256" key="5">
    <source>
        <dbReference type="ARBA" id="ARBA00022801"/>
    </source>
</evidence>
<evidence type="ECO:0000256" key="1">
    <source>
        <dbReference type="ARBA" id="ARBA00010688"/>
    </source>
</evidence>
<comment type="similarity">
    <text evidence="1">Belongs to the carbohydrate kinase PfkB family.</text>
</comment>
<dbReference type="SUPFAM" id="SSF110581">
    <property type="entry name" value="Indigoidine synthase A-like"/>
    <property type="match status" value="1"/>
</dbReference>
<keyword evidence="6" id="KW-0464">Manganese</keyword>
<evidence type="ECO:0000256" key="8">
    <source>
        <dbReference type="ARBA" id="ARBA00023295"/>
    </source>
</evidence>
<dbReference type="Proteomes" id="UP000504606">
    <property type="component" value="Unplaced"/>
</dbReference>
<dbReference type="InterPro" id="IPR002139">
    <property type="entry name" value="Ribo/fructo_kinase"/>
</dbReference>
<gene>
    <name evidence="11" type="primary">LOC113211521</name>
</gene>
<protein>
    <submittedName>
        <fullName evidence="11">Uncharacterized protein LOC113211521 isoform X2</fullName>
    </submittedName>
</protein>
<dbReference type="PROSITE" id="PS00583">
    <property type="entry name" value="PFKB_KINASES_1"/>
    <property type="match status" value="1"/>
</dbReference>
<dbReference type="GO" id="GO:0046872">
    <property type="term" value="F:metal ion binding"/>
    <property type="evidence" value="ECO:0007669"/>
    <property type="project" value="UniProtKB-KW"/>
</dbReference>
<evidence type="ECO:0000259" key="9">
    <source>
        <dbReference type="Pfam" id="PF00294"/>
    </source>
</evidence>
<keyword evidence="3" id="KW-0479">Metal-binding</keyword>
<dbReference type="GO" id="GO:0016798">
    <property type="term" value="F:hydrolase activity, acting on glycosyl bonds"/>
    <property type="evidence" value="ECO:0007669"/>
    <property type="project" value="UniProtKB-KW"/>
</dbReference>
<dbReference type="SUPFAM" id="SSF53613">
    <property type="entry name" value="Ribokinase-like"/>
    <property type="match status" value="1"/>
</dbReference>
<dbReference type="RefSeq" id="XP_052121350.1">
    <property type="nucleotide sequence ID" value="XM_052265390.1"/>
</dbReference>
<dbReference type="PANTHER" id="PTHR42909">
    <property type="entry name" value="ZGC:136858"/>
    <property type="match status" value="1"/>
</dbReference>
<evidence type="ECO:0000313" key="10">
    <source>
        <dbReference type="Proteomes" id="UP000504606"/>
    </source>
</evidence>
<keyword evidence="4" id="KW-0418">Kinase</keyword>
<dbReference type="AlphaFoldDB" id="A0A9C6TS32"/>
<keyword evidence="8" id="KW-0326">Glycosidase</keyword>
<accession>A0A9C6TS32</accession>
<dbReference type="HAMAP" id="MF_01876">
    <property type="entry name" value="PsiMP_glycosidase"/>
    <property type="match status" value="1"/>
</dbReference>
<dbReference type="InterPro" id="IPR007342">
    <property type="entry name" value="PsuG"/>
</dbReference>
<keyword evidence="10" id="KW-1185">Reference proteome</keyword>
<keyword evidence="2" id="KW-0808">Transferase</keyword>
<evidence type="ECO:0000313" key="11">
    <source>
        <dbReference type="RefSeq" id="XP_052121350.1"/>
    </source>
</evidence>
<dbReference type="GO" id="GO:0004730">
    <property type="term" value="F:pseudouridylate synthase activity"/>
    <property type="evidence" value="ECO:0007669"/>
    <property type="project" value="InterPro"/>
</dbReference>
<dbReference type="GO" id="GO:0005737">
    <property type="term" value="C:cytoplasm"/>
    <property type="evidence" value="ECO:0007669"/>
    <property type="project" value="TreeGrafter"/>
</dbReference>
<evidence type="ECO:0000256" key="7">
    <source>
        <dbReference type="ARBA" id="ARBA00023239"/>
    </source>
</evidence>
<dbReference type="InterPro" id="IPR022830">
    <property type="entry name" value="Indigdn_synthA-like"/>
</dbReference>
<sequence>MKFFLQQPLDRLPRLLGYLSSKQKGYIHALPQRRHSSIIRQSSMNHEFIDVSDEVRCALLEKKPIVTLESAIITHGMPHPTNVETAFQVQNIVRQNGATPATIAIVKGRIKVGIDDETLLHLGEVKENTYKTSYRDLPFVLSQKMNGGTTVSTTLAVSNSIGVPVMVTGGIGGVHRGGETTMDVSADLIELGCTPVGVVCSGAKSILDIERTLEYLETQGVLVATFGSNKDFPAFYSRKSGFSSPYNVKTTEEAAKLLDIMRHSELRSGIVIAVPVPESNSIPSDEMEDIIKNAVQEANQKGIKGKDITPYILSHVAKSTEGRSLSTNVALIQNNAAVGAKIAVDLSELCLTRSTHNTMPRGNGPTEKKPNVVVIGGAVVDHITKLSEPYKADGRSHLAHIVQSGGGVGRNMADALGRLGAWPLLVSAVGDDLAGLYIRRDTLAHLDTSGVRVVPGGRTAVYTLLLTSEGDCHTGAGDMEILGNISTDMVQCHKTTLASSALVVLDGNVPVETINYVLQQCHASQVPVWFEPTDIHKAAKPLQTDSWMTIDFVSPNFNELSIMCKALSNDKCHFFDYLDLSDEDVVKEAQYLASLLGEHVRTVIATLGHRGIVICRREDADEPFFLISSDGHAKRLPHQSSRSLQARFYPAPVCQPVSVSGAGDCWNAGFISAALQGKTEISCVKAGFSAALCSLAATSAVPLNLEITQKQR</sequence>
<reference evidence="11" key="1">
    <citation type="submission" date="2025-08" db="UniProtKB">
        <authorList>
            <consortium name="RefSeq"/>
        </authorList>
    </citation>
    <scope>IDENTIFICATION</scope>
    <source>
        <tissue evidence="11">Whole organism</tissue>
    </source>
</reference>
<dbReference type="InterPro" id="IPR011611">
    <property type="entry name" value="PfkB_dom"/>
</dbReference>
<evidence type="ECO:0000256" key="3">
    <source>
        <dbReference type="ARBA" id="ARBA00022723"/>
    </source>
</evidence>
<name>A0A9C6TS32_FRAOC</name>
<dbReference type="InterPro" id="IPR029056">
    <property type="entry name" value="Ribokinase-like"/>
</dbReference>
<dbReference type="PRINTS" id="PR00990">
    <property type="entry name" value="RIBOKINASE"/>
</dbReference>
<dbReference type="Gene3D" id="3.40.1190.20">
    <property type="match status" value="1"/>
</dbReference>
<dbReference type="CDD" id="cd01941">
    <property type="entry name" value="YeiC_kinase_like"/>
    <property type="match status" value="1"/>
</dbReference>
<evidence type="ECO:0000256" key="4">
    <source>
        <dbReference type="ARBA" id="ARBA00022777"/>
    </source>
</evidence>
<evidence type="ECO:0000256" key="6">
    <source>
        <dbReference type="ARBA" id="ARBA00023211"/>
    </source>
</evidence>
<proteinExistence type="inferred from homology"/>
<dbReference type="GeneID" id="113211521"/>
<evidence type="ECO:0000256" key="2">
    <source>
        <dbReference type="ARBA" id="ARBA00022679"/>
    </source>
</evidence>
<dbReference type="Pfam" id="PF00294">
    <property type="entry name" value="PfkB"/>
    <property type="match status" value="1"/>
</dbReference>
<dbReference type="PANTHER" id="PTHR42909:SF1">
    <property type="entry name" value="CARBOHYDRATE KINASE PFKB DOMAIN-CONTAINING PROTEIN"/>
    <property type="match status" value="1"/>
</dbReference>
<keyword evidence="5" id="KW-0378">Hydrolase</keyword>
<dbReference type="Gene3D" id="3.40.1790.10">
    <property type="entry name" value="Indigoidine synthase domain"/>
    <property type="match status" value="1"/>
</dbReference>
<keyword evidence="7" id="KW-0456">Lyase</keyword>
<feature type="domain" description="Carbohydrate kinase PfkB" evidence="9">
    <location>
        <begin position="370"/>
        <end position="700"/>
    </location>
</feature>